<gene>
    <name evidence="2" type="ORF">K490DRAFT_71726</name>
</gene>
<dbReference type="PANTHER" id="PTHR45648">
    <property type="entry name" value="GDSL LIPASE/ACYLHYDROLASE FAMILY PROTEIN (AFU_ORTHOLOGUE AFUA_4G14700)"/>
    <property type="match status" value="1"/>
</dbReference>
<dbReference type="InterPro" id="IPR036514">
    <property type="entry name" value="SGNH_hydro_sf"/>
</dbReference>
<sequence>MKALRYLFVFGDSYTISSFNIGGSWPSLSNPLGNPPFPGYTTSGGVNWLGHLVSDYNATDVLAWNLASGGATVDAKILRARMPNPDAVLSFVDQVNIWTKHLSPPPPHASWTPESSLFTLWFGMNDVGNDWHLNERSVKTATEKIMWQLYAREPIKRLHAIMDMYWEQVSVLYTKGARMFALMNTPPIHRTPAMVIQYPEVLGRNVQAAVINQWNDLLEHRVAVFSKQHPDAKIKVIDTSSAFNTAIDDPKRFGAPDATSWDYKGQEKIWWDSYHPGKEISIMLAEAVAGGWGVEEADGGFFKLDKEQTGKEL</sequence>
<dbReference type="PANTHER" id="PTHR45648:SF22">
    <property type="entry name" value="GDSL LIPASE_ACYLHYDROLASE FAMILY PROTEIN (AFU_ORTHOLOGUE AFUA_4G14700)"/>
    <property type="match status" value="1"/>
</dbReference>
<evidence type="ECO:0000256" key="1">
    <source>
        <dbReference type="ARBA" id="ARBA00022801"/>
    </source>
</evidence>
<comment type="caution">
    <text evidence="2">The sequence shown here is derived from an EMBL/GenBank/DDBJ whole genome shotgun (WGS) entry which is preliminary data.</text>
</comment>
<dbReference type="GO" id="GO:0016788">
    <property type="term" value="F:hydrolase activity, acting on ester bonds"/>
    <property type="evidence" value="ECO:0007669"/>
    <property type="project" value="InterPro"/>
</dbReference>
<dbReference type="OrthoDB" id="1600564at2759"/>
<protein>
    <submittedName>
        <fullName evidence="2">Carbohydrate esterase family 16 protein</fullName>
    </submittedName>
</protein>
<keyword evidence="3" id="KW-1185">Reference proteome</keyword>
<dbReference type="InterPro" id="IPR001087">
    <property type="entry name" value="GDSL"/>
</dbReference>
<dbReference type="AlphaFoldDB" id="A0A9P4I023"/>
<dbReference type="SUPFAM" id="SSF52266">
    <property type="entry name" value="SGNH hydrolase"/>
    <property type="match status" value="1"/>
</dbReference>
<name>A0A9P4I023_9PEZI</name>
<dbReference type="Pfam" id="PF00657">
    <property type="entry name" value="Lipase_GDSL"/>
    <property type="match status" value="1"/>
</dbReference>
<organism evidence="2 3">
    <name type="scientific">Saccharata proteae CBS 121410</name>
    <dbReference type="NCBI Taxonomy" id="1314787"/>
    <lineage>
        <taxon>Eukaryota</taxon>
        <taxon>Fungi</taxon>
        <taxon>Dikarya</taxon>
        <taxon>Ascomycota</taxon>
        <taxon>Pezizomycotina</taxon>
        <taxon>Dothideomycetes</taxon>
        <taxon>Dothideomycetes incertae sedis</taxon>
        <taxon>Botryosphaeriales</taxon>
        <taxon>Saccharataceae</taxon>
        <taxon>Saccharata</taxon>
    </lineage>
</organism>
<reference evidence="2" key="1">
    <citation type="journal article" date="2020" name="Stud. Mycol.">
        <title>101 Dothideomycetes genomes: a test case for predicting lifestyles and emergence of pathogens.</title>
        <authorList>
            <person name="Haridas S."/>
            <person name="Albert R."/>
            <person name="Binder M."/>
            <person name="Bloem J."/>
            <person name="Labutti K."/>
            <person name="Salamov A."/>
            <person name="Andreopoulos B."/>
            <person name="Baker S."/>
            <person name="Barry K."/>
            <person name="Bills G."/>
            <person name="Bluhm B."/>
            <person name="Cannon C."/>
            <person name="Castanera R."/>
            <person name="Culley D."/>
            <person name="Daum C."/>
            <person name="Ezra D."/>
            <person name="Gonzalez J."/>
            <person name="Henrissat B."/>
            <person name="Kuo A."/>
            <person name="Liang C."/>
            <person name="Lipzen A."/>
            <person name="Lutzoni F."/>
            <person name="Magnuson J."/>
            <person name="Mondo S."/>
            <person name="Nolan M."/>
            <person name="Ohm R."/>
            <person name="Pangilinan J."/>
            <person name="Park H.-J."/>
            <person name="Ramirez L."/>
            <person name="Alfaro M."/>
            <person name="Sun H."/>
            <person name="Tritt A."/>
            <person name="Yoshinaga Y."/>
            <person name="Zwiers L.-H."/>
            <person name="Turgeon B."/>
            <person name="Goodwin S."/>
            <person name="Spatafora J."/>
            <person name="Crous P."/>
            <person name="Grigoriev I."/>
        </authorList>
    </citation>
    <scope>NUCLEOTIDE SEQUENCE</scope>
    <source>
        <strain evidence="2">CBS 121410</strain>
    </source>
</reference>
<proteinExistence type="predicted"/>
<dbReference type="InterPro" id="IPR051058">
    <property type="entry name" value="GDSL_Est/Lipase"/>
</dbReference>
<dbReference type="Gene3D" id="3.40.50.1110">
    <property type="entry name" value="SGNH hydrolase"/>
    <property type="match status" value="1"/>
</dbReference>
<dbReference type="Proteomes" id="UP000799776">
    <property type="component" value="Unassembled WGS sequence"/>
</dbReference>
<dbReference type="EMBL" id="ML978713">
    <property type="protein sequence ID" value="KAF2090049.1"/>
    <property type="molecule type" value="Genomic_DNA"/>
</dbReference>
<accession>A0A9P4I023</accession>
<evidence type="ECO:0000313" key="3">
    <source>
        <dbReference type="Proteomes" id="UP000799776"/>
    </source>
</evidence>
<evidence type="ECO:0000313" key="2">
    <source>
        <dbReference type="EMBL" id="KAF2090049.1"/>
    </source>
</evidence>
<keyword evidence="1" id="KW-0378">Hydrolase</keyword>
<dbReference type="CDD" id="cd01846">
    <property type="entry name" value="fatty_acyltransferase_like"/>
    <property type="match status" value="1"/>
</dbReference>